<evidence type="ECO:0000313" key="1">
    <source>
        <dbReference type="EMBL" id="GLR19991.1"/>
    </source>
</evidence>
<sequence>MDRRDTLKTLFVGTLAGAALATTAGCTPDTKIDTPAVGTGDAVYGRTEAEKERDQRLMAEKYFTAHELETIAVLSDIILPSTATAVSASEAGVPEFIEFIVKDMESNKLPMRGGIGWLDIESNKRFNKQFQMCSNTQQIEIIEDIAYPDPDNKKPEMGPGIKFFDLMRNLTLTGYYTSKLGIRDLGYKGNTPNVWDGVPADVLAEHDVDYDPEWIAKCVDQSKRDVIAAWDDDGNLIS</sequence>
<name>A0AA37WFH7_9BACT</name>
<dbReference type="RefSeq" id="WP_235293515.1">
    <property type="nucleotide sequence ID" value="NZ_BSOH01000037.1"/>
</dbReference>
<organism evidence="1 2">
    <name type="scientific">Portibacter lacus</name>
    <dbReference type="NCBI Taxonomy" id="1099794"/>
    <lineage>
        <taxon>Bacteria</taxon>
        <taxon>Pseudomonadati</taxon>
        <taxon>Bacteroidota</taxon>
        <taxon>Saprospiria</taxon>
        <taxon>Saprospirales</taxon>
        <taxon>Haliscomenobacteraceae</taxon>
        <taxon>Portibacter</taxon>
    </lineage>
</organism>
<dbReference type="Proteomes" id="UP001156666">
    <property type="component" value="Unassembled WGS sequence"/>
</dbReference>
<comment type="caution">
    <text evidence="1">The sequence shown here is derived from an EMBL/GenBank/DDBJ whole genome shotgun (WGS) entry which is preliminary data.</text>
</comment>
<protein>
    <submittedName>
        <fullName evidence="1">Transcriptional initiation protein Tat</fullName>
    </submittedName>
</protein>
<reference evidence="1" key="1">
    <citation type="journal article" date="2014" name="Int. J. Syst. Evol. Microbiol.">
        <title>Complete genome sequence of Corynebacterium casei LMG S-19264T (=DSM 44701T), isolated from a smear-ripened cheese.</title>
        <authorList>
            <consortium name="US DOE Joint Genome Institute (JGI-PGF)"/>
            <person name="Walter F."/>
            <person name="Albersmeier A."/>
            <person name="Kalinowski J."/>
            <person name="Ruckert C."/>
        </authorList>
    </citation>
    <scope>NUCLEOTIDE SEQUENCE</scope>
    <source>
        <strain evidence="1">NBRC 108769</strain>
    </source>
</reference>
<keyword evidence="2" id="KW-1185">Reference proteome</keyword>
<dbReference type="AlphaFoldDB" id="A0AA37WFH7"/>
<dbReference type="Pfam" id="PF13618">
    <property type="entry name" value="Gluconate_2-dh3"/>
    <property type="match status" value="1"/>
</dbReference>
<dbReference type="PROSITE" id="PS51257">
    <property type="entry name" value="PROKAR_LIPOPROTEIN"/>
    <property type="match status" value="1"/>
</dbReference>
<reference evidence="1" key="2">
    <citation type="submission" date="2023-01" db="EMBL/GenBank/DDBJ databases">
        <title>Draft genome sequence of Portibacter lacus strain NBRC 108769.</title>
        <authorList>
            <person name="Sun Q."/>
            <person name="Mori K."/>
        </authorList>
    </citation>
    <scope>NUCLEOTIDE SEQUENCE</scope>
    <source>
        <strain evidence="1">NBRC 108769</strain>
    </source>
</reference>
<proteinExistence type="predicted"/>
<evidence type="ECO:0000313" key="2">
    <source>
        <dbReference type="Proteomes" id="UP001156666"/>
    </source>
</evidence>
<dbReference type="InterPro" id="IPR027056">
    <property type="entry name" value="Gluconate_2DH_su3"/>
</dbReference>
<accession>A0AA37WFH7</accession>
<gene>
    <name evidence="1" type="ORF">GCM10007940_46070</name>
</gene>
<dbReference type="EMBL" id="BSOH01000037">
    <property type="protein sequence ID" value="GLR19991.1"/>
    <property type="molecule type" value="Genomic_DNA"/>
</dbReference>